<dbReference type="AlphaFoldDB" id="A0A7J5APD9"/>
<dbReference type="PANTHER" id="PTHR35580">
    <property type="entry name" value="CELL SURFACE GLYCOPROTEIN (S-LAYER PROTEIN)-LIKE PROTEIN"/>
    <property type="match status" value="1"/>
</dbReference>
<evidence type="ECO:0008006" key="3">
    <source>
        <dbReference type="Google" id="ProtNLM"/>
    </source>
</evidence>
<reference evidence="1 2" key="1">
    <citation type="submission" date="2019-09" db="EMBL/GenBank/DDBJ databases">
        <authorList>
            <person name="Cao W.R."/>
        </authorList>
    </citation>
    <scope>NUCLEOTIDE SEQUENCE [LARGE SCALE GENOMIC DNA]</scope>
    <source>
        <strain evidence="2">a4</strain>
    </source>
</reference>
<sequence length="475" mass="51700">MTKNIVLKIFTSLLLVTSQLQSQGLYRTTIFSTLYGGSGTDDADVVTVDKNGNTYLGCHTNSKTLPGYHKYPYTISGGMDALVVKLNKTGKEVEYLTKLGGSKWDAVQGIISDELGNIYAVGTTYSKDFPIKENGFQTKFGGKSDAFVLKINPKGKVIWSTFLGGKKDEDGRSISLDQNGHVYIIGRTASKNFPITSGAFQSKLAGGIDAFITKLDSNGKVLFSTYFGGSGNDIGFSIKTNDKGKLYMAGTTNSKDLPIINAIQPLNKGKDDAFVAIMNTNKSVLEFVSYFGGKDSERLYNIDIDPYENAYIMGFTNSSDYPTTKEAFQTNLAGLRDTFITKFNPNEKKLIYSTYLGGTKNENPRNFILNKNGSAIIVGYTESNNYPNHNNTSINVSGEIDAFITMLDMHGSTILFSNLFGGNGEDFFEGLSLGTDNVITVSGGSNSSNFSPKNAIQSTFKGGRFDIVVSRFLIK</sequence>
<dbReference type="Proteomes" id="UP000467305">
    <property type="component" value="Unassembled WGS sequence"/>
</dbReference>
<evidence type="ECO:0000313" key="2">
    <source>
        <dbReference type="Proteomes" id="UP000467305"/>
    </source>
</evidence>
<dbReference type="EMBL" id="WAAU01000008">
    <property type="protein sequence ID" value="KAB1159382.1"/>
    <property type="molecule type" value="Genomic_DNA"/>
</dbReference>
<accession>A0A7J5APD9</accession>
<dbReference type="InterPro" id="IPR010620">
    <property type="entry name" value="SBBP_repeat"/>
</dbReference>
<comment type="caution">
    <text evidence="1">The sequence shown here is derived from an EMBL/GenBank/DDBJ whole genome shotgun (WGS) entry which is preliminary data.</text>
</comment>
<protein>
    <recommendedName>
        <fullName evidence="3">SBBP repeat-containing protein</fullName>
    </recommendedName>
</protein>
<evidence type="ECO:0000313" key="1">
    <source>
        <dbReference type="EMBL" id="KAB1159382.1"/>
    </source>
</evidence>
<gene>
    <name evidence="1" type="ORF">F7018_03460</name>
</gene>
<keyword evidence="2" id="KW-1185">Reference proteome</keyword>
<dbReference type="InterPro" id="IPR052918">
    <property type="entry name" value="Motility_Chemotaxis_Reg"/>
</dbReference>
<dbReference type="Pfam" id="PF06739">
    <property type="entry name" value="SBBP"/>
    <property type="match status" value="2"/>
</dbReference>
<organism evidence="1 2">
    <name type="scientific">Tenacibaculum aiptasiae</name>
    <dbReference type="NCBI Taxonomy" id="426481"/>
    <lineage>
        <taxon>Bacteria</taxon>
        <taxon>Pseudomonadati</taxon>
        <taxon>Bacteroidota</taxon>
        <taxon>Flavobacteriia</taxon>
        <taxon>Flavobacteriales</taxon>
        <taxon>Flavobacteriaceae</taxon>
        <taxon>Tenacibaculum</taxon>
    </lineage>
</organism>
<dbReference type="RefSeq" id="WP_150898601.1">
    <property type="nucleotide sequence ID" value="NZ_WAAU01000008.1"/>
</dbReference>
<proteinExistence type="predicted"/>
<dbReference type="PANTHER" id="PTHR35580:SF1">
    <property type="entry name" value="PHYTASE-LIKE DOMAIN-CONTAINING PROTEIN"/>
    <property type="match status" value="1"/>
</dbReference>
<name>A0A7J5APD9_9FLAO</name>
<dbReference type="SUPFAM" id="SSF101898">
    <property type="entry name" value="NHL repeat"/>
    <property type="match status" value="1"/>
</dbReference>
<dbReference type="OrthoDB" id="9811934at2"/>